<dbReference type="SUPFAM" id="SSF51735">
    <property type="entry name" value="NAD(P)-binding Rossmann-fold domains"/>
    <property type="match status" value="1"/>
</dbReference>
<dbReference type="Pfam" id="PF13460">
    <property type="entry name" value="NAD_binding_10"/>
    <property type="match status" value="1"/>
</dbReference>
<dbReference type="InterPro" id="IPR036291">
    <property type="entry name" value="NAD(P)-bd_dom_sf"/>
</dbReference>
<accession>A0ABY4YUG8</accession>
<dbReference type="Gene3D" id="3.40.50.720">
    <property type="entry name" value="NAD(P)-binding Rossmann-like Domain"/>
    <property type="match status" value="1"/>
</dbReference>
<name>A0ABY4YUG8_9MICO</name>
<evidence type="ECO:0000313" key="4">
    <source>
        <dbReference type="Proteomes" id="UP001056455"/>
    </source>
</evidence>
<reference evidence="3" key="1">
    <citation type="submission" date="2022-06" db="EMBL/GenBank/DDBJ databases">
        <title>Ornithinimicrobium HY1793.</title>
        <authorList>
            <person name="Huang Y."/>
        </authorList>
    </citation>
    <scope>NUCLEOTIDE SEQUENCE</scope>
    <source>
        <strain evidence="3">HY1793</strain>
    </source>
</reference>
<dbReference type="Proteomes" id="UP001056455">
    <property type="component" value="Chromosome"/>
</dbReference>
<feature type="domain" description="NAD(P)-binding" evidence="2">
    <location>
        <begin position="7"/>
        <end position="203"/>
    </location>
</feature>
<dbReference type="EMBL" id="CP099489">
    <property type="protein sequence ID" value="USQ80369.1"/>
    <property type="molecule type" value="Genomic_DNA"/>
</dbReference>
<dbReference type="InterPro" id="IPR016040">
    <property type="entry name" value="NAD(P)-bd_dom"/>
</dbReference>
<dbReference type="RefSeq" id="WP_252593745.1">
    <property type="nucleotide sequence ID" value="NZ_CP099489.1"/>
</dbReference>
<keyword evidence="4" id="KW-1185">Reference proteome</keyword>
<evidence type="ECO:0000256" key="1">
    <source>
        <dbReference type="SAM" id="MobiDB-lite"/>
    </source>
</evidence>
<evidence type="ECO:0000259" key="2">
    <source>
        <dbReference type="Pfam" id="PF13460"/>
    </source>
</evidence>
<dbReference type="PANTHER" id="PTHR43355">
    <property type="entry name" value="FLAVIN REDUCTASE (NADPH)"/>
    <property type="match status" value="1"/>
</dbReference>
<evidence type="ECO:0000313" key="3">
    <source>
        <dbReference type="EMBL" id="USQ80369.1"/>
    </source>
</evidence>
<proteinExistence type="predicted"/>
<sequence length="219" mass="22559">MKILVIGASGACGRRVATEAEARGHTVTRASRTRRGGRHLSDTGRETLDAPTWVGLDAAEAAAVAQAARGHDVILGATRPARGHEDDVPAATAGLANGAKQADVRLIVIGGAGPLLLPGSTSRAIDHEQWVPRAYSQAAAASVEQLQVLEAAVDVAWTYLAPPALFQPGERTGTYRTGGTELVIAADGTSLISMEDFAIAALDEIEAPTTHQGVLSIGS</sequence>
<feature type="region of interest" description="Disordered" evidence="1">
    <location>
        <begin position="23"/>
        <end position="46"/>
    </location>
</feature>
<gene>
    <name evidence="3" type="ORF">NF556_01510</name>
</gene>
<dbReference type="PANTHER" id="PTHR43355:SF2">
    <property type="entry name" value="FLAVIN REDUCTASE (NADPH)"/>
    <property type="match status" value="1"/>
</dbReference>
<dbReference type="InterPro" id="IPR051606">
    <property type="entry name" value="Polyketide_Oxido-like"/>
</dbReference>
<protein>
    <submittedName>
        <fullName evidence="3">NAD(P)H-binding protein</fullName>
    </submittedName>
</protein>
<organism evidence="3 4">
    <name type="scientific">Ornithinimicrobium faecis</name>
    <dbReference type="NCBI Taxonomy" id="2934158"/>
    <lineage>
        <taxon>Bacteria</taxon>
        <taxon>Bacillati</taxon>
        <taxon>Actinomycetota</taxon>
        <taxon>Actinomycetes</taxon>
        <taxon>Micrococcales</taxon>
        <taxon>Ornithinimicrobiaceae</taxon>
        <taxon>Ornithinimicrobium</taxon>
    </lineage>
</organism>